<sequence length="318" mass="36616">MLTCLYCGVNESDKGPHGDDGEYCSDFCRSETSKAKNKDTLCIQCKAFPRVNQSFFCGKKWCRNCMNCNKKSIMNSDTLWCGNMCRDSILNWENLIQPPRIIKLEAYSSPYKSVLKQWKESWKSYDGEEIPKVKAIWEIIVSWKILRRYEAYRDEIERTGHFKALIRGNELRRFHGSSQTCLIGIVDGNLCNSPSCSTCQIIKHSYRLPSSSHGAFGCGIYFTANSSKANWHNPGSRHLYNGTWFRTVLLNRVAVGRWWNQLEFKRFVAPPPEYHSIIGKPSDEGKIKLDELVVYTEAACIPCYLIVYKELGKEIPRL</sequence>
<reference evidence="2 3" key="1">
    <citation type="submission" date="2014-02" db="EMBL/GenBank/DDBJ databases">
        <title>Single nucleus genome sequencing reveals high similarity among nuclei of an endomycorrhizal fungus.</title>
        <authorList>
            <person name="Lin K."/>
            <person name="Geurts R."/>
            <person name="Zhang Z."/>
            <person name="Limpens E."/>
            <person name="Saunders D.G."/>
            <person name="Mu D."/>
            <person name="Pang E."/>
            <person name="Cao H."/>
            <person name="Cha H."/>
            <person name="Lin T."/>
            <person name="Zhou Q."/>
            <person name="Shang Y."/>
            <person name="Li Y."/>
            <person name="Ivanov S."/>
            <person name="Sharma T."/>
            <person name="Velzen R.V."/>
            <person name="Ruijter N.D."/>
            <person name="Aanen D.K."/>
            <person name="Win J."/>
            <person name="Kamoun S."/>
            <person name="Bisseling T."/>
            <person name="Huang S."/>
        </authorList>
    </citation>
    <scope>NUCLEOTIDE SEQUENCE [LARGE SCALE GENOMIC DNA]</scope>
    <source>
        <strain evidence="3">DAOM197198w</strain>
    </source>
</reference>
<keyword evidence="3" id="KW-1185">Reference proteome</keyword>
<dbReference type="EMBL" id="JEMT01012303">
    <property type="protein sequence ID" value="EXX76221.1"/>
    <property type="molecule type" value="Genomic_DNA"/>
</dbReference>
<evidence type="ECO:0000313" key="3">
    <source>
        <dbReference type="Proteomes" id="UP000022910"/>
    </source>
</evidence>
<dbReference type="OrthoDB" id="9514740at2759"/>
<dbReference type="Proteomes" id="UP000022910">
    <property type="component" value="Unassembled WGS sequence"/>
</dbReference>
<dbReference type="STRING" id="1432141.A0A015LU67"/>
<dbReference type="PANTHER" id="PTHR31681">
    <property type="entry name" value="C2H2-LIKE ZINC FINGER PROTEIN"/>
    <property type="match status" value="1"/>
</dbReference>
<name>A0A015LU67_RHIIW</name>
<dbReference type="SMR" id="A0A015LU67"/>
<comment type="caution">
    <text evidence="2">The sequence shown here is derived from an EMBL/GenBank/DDBJ whole genome shotgun (WGS) entry which is preliminary data.</text>
</comment>
<dbReference type="OMA" id="CHIIRTS"/>
<protein>
    <recommendedName>
        <fullName evidence="1">PARP catalytic domain-containing protein</fullName>
    </recommendedName>
</protein>
<dbReference type="AlphaFoldDB" id="A0A015LU67"/>
<dbReference type="HOGENOM" id="CLU_039434_0_0_1"/>
<accession>A0A015LU67</accession>
<evidence type="ECO:0000313" key="2">
    <source>
        <dbReference type="EMBL" id="EXX76221.1"/>
    </source>
</evidence>
<dbReference type="Gene3D" id="3.90.228.10">
    <property type="match status" value="1"/>
</dbReference>
<dbReference type="PANTHER" id="PTHR31681:SF3">
    <property type="entry name" value="OS04G0690100 PROTEIN"/>
    <property type="match status" value="1"/>
</dbReference>
<proteinExistence type="predicted"/>
<feature type="domain" description="PARP catalytic" evidence="1">
    <location>
        <begin position="157"/>
        <end position="286"/>
    </location>
</feature>
<dbReference type="Pfam" id="PF00644">
    <property type="entry name" value="PARP"/>
    <property type="match status" value="1"/>
</dbReference>
<dbReference type="GO" id="GO:0003950">
    <property type="term" value="F:NAD+ poly-ADP-ribosyltransferase activity"/>
    <property type="evidence" value="ECO:0007669"/>
    <property type="project" value="InterPro"/>
</dbReference>
<dbReference type="SUPFAM" id="SSF56399">
    <property type="entry name" value="ADP-ribosylation"/>
    <property type="match status" value="1"/>
</dbReference>
<dbReference type="Gene3D" id="6.20.320.10">
    <property type="match status" value="1"/>
</dbReference>
<organism evidence="2 3">
    <name type="scientific">Rhizophagus irregularis (strain DAOM 197198w)</name>
    <name type="common">Glomus intraradices</name>
    <dbReference type="NCBI Taxonomy" id="1432141"/>
    <lineage>
        <taxon>Eukaryota</taxon>
        <taxon>Fungi</taxon>
        <taxon>Fungi incertae sedis</taxon>
        <taxon>Mucoromycota</taxon>
        <taxon>Glomeromycotina</taxon>
        <taxon>Glomeromycetes</taxon>
        <taxon>Glomerales</taxon>
        <taxon>Glomeraceae</taxon>
        <taxon>Rhizophagus</taxon>
    </lineage>
</organism>
<gene>
    <name evidence="2" type="ORF">RirG_035060</name>
</gene>
<dbReference type="InterPro" id="IPR012317">
    <property type="entry name" value="Poly(ADP-ribose)pol_cat_dom"/>
</dbReference>
<evidence type="ECO:0000259" key="1">
    <source>
        <dbReference type="Pfam" id="PF00644"/>
    </source>
</evidence>